<dbReference type="EMBL" id="VSRR010009961">
    <property type="protein sequence ID" value="MPC51119.1"/>
    <property type="molecule type" value="Genomic_DNA"/>
</dbReference>
<keyword evidence="3" id="KW-1185">Reference proteome</keyword>
<accession>A0A5B7G0U0</accession>
<gene>
    <name evidence="2" type="ORF">E2C01_044958</name>
</gene>
<name>A0A5B7G0U0_PORTR</name>
<dbReference type="Proteomes" id="UP000324222">
    <property type="component" value="Unassembled WGS sequence"/>
</dbReference>
<evidence type="ECO:0000256" key="1">
    <source>
        <dbReference type="SAM" id="MobiDB-lite"/>
    </source>
</evidence>
<evidence type="ECO:0000313" key="3">
    <source>
        <dbReference type="Proteomes" id="UP000324222"/>
    </source>
</evidence>
<comment type="caution">
    <text evidence="2">The sequence shown here is derived from an EMBL/GenBank/DDBJ whole genome shotgun (WGS) entry which is preliminary data.</text>
</comment>
<reference evidence="2 3" key="1">
    <citation type="submission" date="2019-05" db="EMBL/GenBank/DDBJ databases">
        <title>Another draft genome of Portunus trituberculatus and its Hox gene families provides insights of decapod evolution.</title>
        <authorList>
            <person name="Jeong J.-H."/>
            <person name="Song I."/>
            <person name="Kim S."/>
            <person name="Choi T."/>
            <person name="Kim D."/>
            <person name="Ryu S."/>
            <person name="Kim W."/>
        </authorList>
    </citation>
    <scope>NUCLEOTIDE SEQUENCE [LARGE SCALE GENOMIC DNA]</scope>
    <source>
        <tissue evidence="2">Muscle</tissue>
    </source>
</reference>
<organism evidence="2 3">
    <name type="scientific">Portunus trituberculatus</name>
    <name type="common">Swimming crab</name>
    <name type="synonym">Neptunus trituberculatus</name>
    <dbReference type="NCBI Taxonomy" id="210409"/>
    <lineage>
        <taxon>Eukaryota</taxon>
        <taxon>Metazoa</taxon>
        <taxon>Ecdysozoa</taxon>
        <taxon>Arthropoda</taxon>
        <taxon>Crustacea</taxon>
        <taxon>Multicrustacea</taxon>
        <taxon>Malacostraca</taxon>
        <taxon>Eumalacostraca</taxon>
        <taxon>Eucarida</taxon>
        <taxon>Decapoda</taxon>
        <taxon>Pleocyemata</taxon>
        <taxon>Brachyura</taxon>
        <taxon>Eubrachyura</taxon>
        <taxon>Portunoidea</taxon>
        <taxon>Portunidae</taxon>
        <taxon>Portuninae</taxon>
        <taxon>Portunus</taxon>
    </lineage>
</organism>
<dbReference type="AlphaFoldDB" id="A0A5B7G0U0"/>
<protein>
    <submittedName>
        <fullName evidence="2">Uncharacterized protein</fullName>
    </submittedName>
</protein>
<feature type="region of interest" description="Disordered" evidence="1">
    <location>
        <begin position="59"/>
        <end position="91"/>
    </location>
</feature>
<evidence type="ECO:0000313" key="2">
    <source>
        <dbReference type="EMBL" id="MPC51119.1"/>
    </source>
</evidence>
<sequence>MDGPRPASLAPASLNLRTTNLEPHLCNPRQVFSHSGARIRPVPFQASESPRHPVAVAAHLSMSASATSEEDADRGGVRSGRGAAQTHSLEA</sequence>
<proteinExistence type="predicted"/>